<gene>
    <name evidence="4" type="ORF">ACFPYI_14400</name>
</gene>
<dbReference type="Gene3D" id="1.10.287.70">
    <property type="match status" value="1"/>
</dbReference>
<feature type="transmembrane region" description="Helical" evidence="2">
    <location>
        <begin position="138"/>
        <end position="159"/>
    </location>
</feature>
<dbReference type="SUPFAM" id="SSF81324">
    <property type="entry name" value="Voltage-gated potassium channels"/>
    <property type="match status" value="1"/>
</dbReference>
<dbReference type="InterPro" id="IPR013099">
    <property type="entry name" value="K_chnl_dom"/>
</dbReference>
<reference evidence="4 5" key="1">
    <citation type="journal article" date="2019" name="Int. J. Syst. Evol. Microbiol.">
        <title>The Global Catalogue of Microorganisms (GCM) 10K type strain sequencing project: providing services to taxonomists for standard genome sequencing and annotation.</title>
        <authorList>
            <consortium name="The Broad Institute Genomics Platform"/>
            <consortium name="The Broad Institute Genome Sequencing Center for Infectious Disease"/>
            <person name="Wu L."/>
            <person name="Ma J."/>
        </authorList>
    </citation>
    <scope>NUCLEOTIDE SEQUENCE [LARGE SCALE GENOMIC DNA]</scope>
    <source>
        <strain evidence="4 5">CGMCC 1.12543</strain>
    </source>
</reference>
<accession>A0ABD5RQ53</accession>
<organism evidence="4 5">
    <name type="scientific">Halomarina salina</name>
    <dbReference type="NCBI Taxonomy" id="1872699"/>
    <lineage>
        <taxon>Archaea</taxon>
        <taxon>Methanobacteriati</taxon>
        <taxon>Methanobacteriota</taxon>
        <taxon>Stenosarchaea group</taxon>
        <taxon>Halobacteria</taxon>
        <taxon>Halobacteriales</taxon>
        <taxon>Natronomonadaceae</taxon>
        <taxon>Halomarina</taxon>
    </lineage>
</organism>
<keyword evidence="2" id="KW-0472">Membrane</keyword>
<dbReference type="AlphaFoldDB" id="A0ABD5RQ53"/>
<feature type="transmembrane region" description="Helical" evidence="2">
    <location>
        <begin position="199"/>
        <end position="222"/>
    </location>
</feature>
<feature type="transmembrane region" description="Helical" evidence="2">
    <location>
        <begin position="58"/>
        <end position="77"/>
    </location>
</feature>
<feature type="transmembrane region" description="Helical" evidence="2">
    <location>
        <begin position="166"/>
        <end position="187"/>
    </location>
</feature>
<dbReference type="PANTHER" id="PTHR43833">
    <property type="entry name" value="POTASSIUM CHANNEL PROTEIN 2-RELATED-RELATED"/>
    <property type="match status" value="1"/>
</dbReference>
<dbReference type="InterPro" id="IPR003148">
    <property type="entry name" value="RCK_N"/>
</dbReference>
<dbReference type="PANTHER" id="PTHR43833:SF9">
    <property type="entry name" value="POTASSIUM CHANNEL PROTEIN YUGO-RELATED"/>
    <property type="match status" value="1"/>
</dbReference>
<evidence type="ECO:0000259" key="3">
    <source>
        <dbReference type="PROSITE" id="PS51201"/>
    </source>
</evidence>
<dbReference type="GO" id="GO:0005886">
    <property type="term" value="C:plasma membrane"/>
    <property type="evidence" value="ECO:0007669"/>
    <property type="project" value="UniProtKB-SubCell"/>
</dbReference>
<feature type="transmembrane region" description="Helical" evidence="2">
    <location>
        <begin position="12"/>
        <end position="38"/>
    </location>
</feature>
<dbReference type="Proteomes" id="UP001596099">
    <property type="component" value="Unassembled WGS sequence"/>
</dbReference>
<evidence type="ECO:0000256" key="2">
    <source>
        <dbReference type="SAM" id="Phobius"/>
    </source>
</evidence>
<dbReference type="Gene3D" id="3.40.50.720">
    <property type="entry name" value="NAD(P)-binding Rossmann-like Domain"/>
    <property type="match status" value="1"/>
</dbReference>
<dbReference type="InterPro" id="IPR036291">
    <property type="entry name" value="NAD(P)-bd_dom_sf"/>
</dbReference>
<evidence type="ECO:0000313" key="5">
    <source>
        <dbReference type="Proteomes" id="UP001596099"/>
    </source>
</evidence>
<feature type="domain" description="RCK N-terminal" evidence="3">
    <location>
        <begin position="246"/>
        <end position="363"/>
    </location>
</feature>
<dbReference type="RefSeq" id="WP_247415965.1">
    <property type="nucleotide sequence ID" value="NZ_JALLGW010000001.1"/>
</dbReference>
<dbReference type="Pfam" id="PF07885">
    <property type="entry name" value="Ion_trans_2"/>
    <property type="match status" value="1"/>
</dbReference>
<comment type="caution">
    <text evidence="4">The sequence shown here is derived from an EMBL/GenBank/DDBJ whole genome shotgun (WGS) entry which is preliminary data.</text>
</comment>
<dbReference type="SUPFAM" id="SSF51735">
    <property type="entry name" value="NAD(P)-binding Rossmann-fold domains"/>
    <property type="match status" value="1"/>
</dbReference>
<dbReference type="PROSITE" id="PS51201">
    <property type="entry name" value="RCK_N"/>
    <property type="match status" value="1"/>
</dbReference>
<dbReference type="EMBL" id="JBHSQH010000001">
    <property type="protein sequence ID" value="MFC5972527.1"/>
    <property type="molecule type" value="Genomic_DNA"/>
</dbReference>
<evidence type="ECO:0000256" key="1">
    <source>
        <dbReference type="ARBA" id="ARBA00004651"/>
    </source>
</evidence>
<dbReference type="InterPro" id="IPR050721">
    <property type="entry name" value="Trk_Ktr_HKT_K-transport"/>
</dbReference>
<keyword evidence="2" id="KW-0812">Transmembrane</keyword>
<feature type="transmembrane region" description="Helical" evidence="2">
    <location>
        <begin position="89"/>
        <end position="118"/>
    </location>
</feature>
<keyword evidence="5" id="KW-1185">Reference proteome</keyword>
<keyword evidence="2" id="KW-1133">Transmembrane helix</keyword>
<sequence>MADERGIGSRLFRVRFALLLVTVTAVISFVTGLAAIGLEALDLGVALAGVVPQAVKTTVAFTAVLTGFLLLVTAYLLRHRFEAGWYTALLLLPLSALQGVLLVSAYSVPLVVLSLAAIPGVYFNRSAFDRQDWLTTSQQAALGALVGSLAYGTAGAWFLREQFVRGAIDAPVDAFYFAVVTASTVGYGDVTPVPGSNVARLFTLTYLVVGIASFTAALGTLLGPAIEARFASALGTMTDSSLELLDDHVIVVGFSDLTEPIVSELDRQEIPFVVITRHPERASALRERDIDVYTGDPSSDEPLHAVGIERARALITATEDDAQDALAVLTARELNPDVRIVAAATDADNQRKLKRAGADTVISPAVLGGHLLALSASGSIDTEQIAARVLRE</sequence>
<comment type="subcellular location">
    <subcellularLocation>
        <location evidence="1">Cell membrane</location>
        <topology evidence="1">Multi-pass membrane protein</topology>
    </subcellularLocation>
</comment>
<evidence type="ECO:0000313" key="4">
    <source>
        <dbReference type="EMBL" id="MFC5972527.1"/>
    </source>
</evidence>
<protein>
    <submittedName>
        <fullName evidence="4">NAD-binding protein</fullName>
    </submittedName>
</protein>
<proteinExistence type="predicted"/>
<name>A0ABD5RQ53_9EURY</name>
<dbReference type="Pfam" id="PF02254">
    <property type="entry name" value="TrkA_N"/>
    <property type="match status" value="1"/>
</dbReference>